<comment type="caution">
    <text evidence="5">The sequence shown here is derived from an EMBL/GenBank/DDBJ whole genome shotgun (WGS) entry which is preliminary data.</text>
</comment>
<dbReference type="Proteomes" id="UP000564425">
    <property type="component" value="Unassembled WGS sequence"/>
</dbReference>
<dbReference type="PANTHER" id="PTHR47837">
    <property type="entry name" value="GTP PYROPHOSPHOKINASE YJBM"/>
    <property type="match status" value="1"/>
</dbReference>
<protein>
    <recommendedName>
        <fullName evidence="1">protein adenylyltransferase</fullName>
        <ecNumber evidence="1">2.7.7.108</ecNumber>
    </recommendedName>
</protein>
<dbReference type="RefSeq" id="WP_181501055.1">
    <property type="nucleotide sequence ID" value="NZ_JACDUH010000001.1"/>
</dbReference>
<keyword evidence="5" id="KW-0808">Transferase</keyword>
<evidence type="ECO:0000259" key="4">
    <source>
        <dbReference type="SMART" id="SM00954"/>
    </source>
</evidence>
<dbReference type="SMART" id="SM00954">
    <property type="entry name" value="RelA_SpoT"/>
    <property type="match status" value="1"/>
</dbReference>
<comment type="catalytic activity">
    <reaction evidence="2">
        <text>O-(5'-adenylyl)-L-tyrosyl-[protein] + ATP = O-[5'-(adenylyl-(5'-&gt;3')-adenylyl)]-L-tyrosyl-[protein] + diphosphate</text>
        <dbReference type="Rhea" id="RHEA:66528"/>
        <dbReference type="Rhea" id="RHEA-COMP:13846"/>
        <dbReference type="Rhea" id="RHEA-COMP:17046"/>
        <dbReference type="ChEBI" id="CHEBI:30616"/>
        <dbReference type="ChEBI" id="CHEBI:33019"/>
        <dbReference type="ChEBI" id="CHEBI:83624"/>
        <dbReference type="ChEBI" id="CHEBI:167160"/>
    </reaction>
</comment>
<dbReference type="CDD" id="cd05399">
    <property type="entry name" value="NT_Rel-Spo_like"/>
    <property type="match status" value="1"/>
</dbReference>
<evidence type="ECO:0000256" key="2">
    <source>
        <dbReference type="ARBA" id="ARBA00047518"/>
    </source>
</evidence>
<dbReference type="GO" id="GO:0070733">
    <property type="term" value="F:AMPylase activity"/>
    <property type="evidence" value="ECO:0007669"/>
    <property type="project" value="UniProtKB-EC"/>
</dbReference>
<organism evidence="5 6">
    <name type="scientific">Methanococcus maripaludis</name>
    <name type="common">Methanococcus deltae</name>
    <dbReference type="NCBI Taxonomy" id="39152"/>
    <lineage>
        <taxon>Archaea</taxon>
        <taxon>Methanobacteriati</taxon>
        <taxon>Methanobacteriota</taxon>
        <taxon>Methanomada group</taxon>
        <taxon>Methanococci</taxon>
        <taxon>Methanococcales</taxon>
        <taxon>Methanococcaceae</taxon>
        <taxon>Methanococcus</taxon>
    </lineage>
</organism>
<sequence>MGLSNEEISKQYRERETLYLKLIEEVKKQLNYLLSEKDVKLAFPIEARVKELQSILKKCENKNLELNNISEIGDIAGFRIIVLFRSDIEIVSQILKENFEIFKKEDAHDRLSENEFGYSSVHFDATLKEEWCSTPTCKDLKDLKMEIQLRTASQHIWAASSHTLQYKKEEQIPMELRRVVNRAAALLELVDLEFERVLIERENYVSKISENDENEVLNIETLKNVMDKMFPPENKEADEDYALILSELYSYGIKNLNDLIEIIDKNLDYAVKRDKEYVNKVLTSNSDDYDMEHRNRAKHGIYFTHLGLIRTIMRKDYPKKQYTNI</sequence>
<dbReference type="PANTHER" id="PTHR47837:SF1">
    <property type="entry name" value="GTP PYROPHOSPHOKINASE YJBM"/>
    <property type="match status" value="1"/>
</dbReference>
<feature type="domain" description="RelA/SpoT" evidence="4">
    <location>
        <begin position="47"/>
        <end position="172"/>
    </location>
</feature>
<dbReference type="Gene3D" id="1.10.287.860">
    <property type="entry name" value="Nucleotidyltransferase"/>
    <property type="match status" value="1"/>
</dbReference>
<gene>
    <name evidence="5" type="ORF">HNP86_001294</name>
</gene>
<evidence type="ECO:0000256" key="3">
    <source>
        <dbReference type="ARBA" id="ARBA00048696"/>
    </source>
</evidence>
<evidence type="ECO:0000313" key="6">
    <source>
        <dbReference type="Proteomes" id="UP000564425"/>
    </source>
</evidence>
<dbReference type="AlphaFoldDB" id="A0A7J9NVZ3"/>
<dbReference type="EMBL" id="JACDUH010000001">
    <property type="protein sequence ID" value="MBA2851163.1"/>
    <property type="molecule type" value="Genomic_DNA"/>
</dbReference>
<evidence type="ECO:0000313" key="5">
    <source>
        <dbReference type="EMBL" id="MBA2851163.1"/>
    </source>
</evidence>
<accession>A0A7J9NVZ3</accession>
<comment type="catalytic activity">
    <reaction evidence="3">
        <text>L-tyrosyl-[protein] + ATP = O-(5'-adenylyl)-L-tyrosyl-[protein] + diphosphate</text>
        <dbReference type="Rhea" id="RHEA:54288"/>
        <dbReference type="Rhea" id="RHEA-COMP:10136"/>
        <dbReference type="Rhea" id="RHEA-COMP:13846"/>
        <dbReference type="ChEBI" id="CHEBI:30616"/>
        <dbReference type="ChEBI" id="CHEBI:33019"/>
        <dbReference type="ChEBI" id="CHEBI:46858"/>
        <dbReference type="ChEBI" id="CHEBI:83624"/>
        <dbReference type="EC" id="2.7.7.108"/>
    </reaction>
</comment>
<dbReference type="InterPro" id="IPR043519">
    <property type="entry name" value="NT_sf"/>
</dbReference>
<dbReference type="InterPro" id="IPR052366">
    <property type="entry name" value="GTP_Pyrophosphokinase"/>
</dbReference>
<dbReference type="InterPro" id="IPR007685">
    <property type="entry name" value="RelA_SpoT"/>
</dbReference>
<proteinExistence type="predicted"/>
<dbReference type="GO" id="GO:0015969">
    <property type="term" value="P:guanosine tetraphosphate metabolic process"/>
    <property type="evidence" value="ECO:0007669"/>
    <property type="project" value="InterPro"/>
</dbReference>
<name>A0A7J9NVZ3_METMI</name>
<dbReference type="EC" id="2.7.7.108" evidence="1"/>
<reference evidence="5 6" key="1">
    <citation type="submission" date="2020-07" db="EMBL/GenBank/DDBJ databases">
        <title>Genomic Encyclopedia of Type Strains, Phase IV (KMG-V): Genome sequencing to study the core and pangenomes of soil and plant-associated prokaryotes.</title>
        <authorList>
            <person name="Whitman W."/>
        </authorList>
    </citation>
    <scope>NUCLEOTIDE SEQUENCE [LARGE SCALE GENOMIC DNA]</scope>
    <source>
        <strain evidence="5 6">A1</strain>
    </source>
</reference>
<dbReference type="Gene3D" id="3.30.460.10">
    <property type="entry name" value="Beta Polymerase, domain 2"/>
    <property type="match status" value="1"/>
</dbReference>
<evidence type="ECO:0000256" key="1">
    <source>
        <dbReference type="ARBA" id="ARBA00034531"/>
    </source>
</evidence>
<dbReference type="Pfam" id="PF04607">
    <property type="entry name" value="RelA_SpoT"/>
    <property type="match status" value="1"/>
</dbReference>
<dbReference type="SUPFAM" id="SSF81301">
    <property type="entry name" value="Nucleotidyltransferase"/>
    <property type="match status" value="1"/>
</dbReference>